<dbReference type="AlphaFoldDB" id="A0A9Q1B9Y3"/>
<evidence type="ECO:0000313" key="2">
    <source>
        <dbReference type="EMBL" id="KAJ8020076.1"/>
    </source>
</evidence>
<keyword evidence="3" id="KW-1185">Reference proteome</keyword>
<organism evidence="2 3">
    <name type="scientific">Holothuria leucospilota</name>
    <name type="common">Black long sea cucumber</name>
    <name type="synonym">Mertensiothuria leucospilota</name>
    <dbReference type="NCBI Taxonomy" id="206669"/>
    <lineage>
        <taxon>Eukaryota</taxon>
        <taxon>Metazoa</taxon>
        <taxon>Echinodermata</taxon>
        <taxon>Eleutherozoa</taxon>
        <taxon>Echinozoa</taxon>
        <taxon>Holothuroidea</taxon>
        <taxon>Aspidochirotacea</taxon>
        <taxon>Aspidochirotida</taxon>
        <taxon>Holothuriidae</taxon>
        <taxon>Holothuria</taxon>
    </lineage>
</organism>
<evidence type="ECO:0000313" key="3">
    <source>
        <dbReference type="Proteomes" id="UP001152320"/>
    </source>
</evidence>
<sequence>MPPSPDGTLNSIENVAVVSPYLANQVNSSVGQGGDFLNHYSNQEHLRSVSPKSLVQDRMSPGGITRNQMEREQINGRMQSNPTQYETTTSLSFGNTSVHSSGYNSDLSPCGSPMSPKGDSTPPRVQGMANKGSYHTSVSTPSFPQGQLGTRYKGSYQNGGVNTPPTVREASLLKRENSILASFCHDCGTQFPTPSSKFCCSCGIQRAFISPR</sequence>
<proteinExistence type="predicted"/>
<dbReference type="Proteomes" id="UP001152320">
    <property type="component" value="Chromosome 23"/>
</dbReference>
<dbReference type="OrthoDB" id="10066537at2759"/>
<accession>A0A9Q1B9Y3</accession>
<evidence type="ECO:0000256" key="1">
    <source>
        <dbReference type="SAM" id="MobiDB-lite"/>
    </source>
</evidence>
<name>A0A9Q1B9Y3_HOLLE</name>
<dbReference type="EMBL" id="JAIZAY010000023">
    <property type="protein sequence ID" value="KAJ8020076.1"/>
    <property type="molecule type" value="Genomic_DNA"/>
</dbReference>
<feature type="region of interest" description="Disordered" evidence="1">
    <location>
        <begin position="102"/>
        <end position="125"/>
    </location>
</feature>
<gene>
    <name evidence="2" type="ORF">HOLleu_41922</name>
</gene>
<reference evidence="2" key="1">
    <citation type="submission" date="2021-10" db="EMBL/GenBank/DDBJ databases">
        <title>Tropical sea cucumber genome reveals ecological adaptation and Cuvierian tubules defense mechanism.</title>
        <authorList>
            <person name="Chen T."/>
        </authorList>
    </citation>
    <scope>NUCLEOTIDE SEQUENCE</scope>
    <source>
        <strain evidence="2">Nanhai2018</strain>
        <tissue evidence="2">Muscle</tissue>
    </source>
</reference>
<comment type="caution">
    <text evidence="2">The sequence shown here is derived from an EMBL/GenBank/DDBJ whole genome shotgun (WGS) entry which is preliminary data.</text>
</comment>
<protein>
    <submittedName>
        <fullName evidence="2">Zinc finger C2HC domain-containing protein 1A</fullName>
    </submittedName>
</protein>